<dbReference type="Gene3D" id="3.30.160.670">
    <property type="match status" value="1"/>
</dbReference>
<dbReference type="AlphaFoldDB" id="A0AAP2D6V9"/>
<evidence type="ECO:0000259" key="2">
    <source>
        <dbReference type="Pfam" id="PF13590"/>
    </source>
</evidence>
<protein>
    <submittedName>
        <fullName evidence="3">DUF4136 domain-containing protein</fullName>
    </submittedName>
</protein>
<keyword evidence="4" id="KW-1185">Reference proteome</keyword>
<name>A0AAP2D6V9_9BACT</name>
<dbReference type="Pfam" id="PF13590">
    <property type="entry name" value="DUF4136"/>
    <property type="match status" value="1"/>
</dbReference>
<gene>
    <name evidence="3" type="ORF">KK078_07920</name>
</gene>
<feature type="signal peptide" evidence="1">
    <location>
        <begin position="1"/>
        <end position="21"/>
    </location>
</feature>
<comment type="caution">
    <text evidence="3">The sequence shown here is derived from an EMBL/GenBank/DDBJ whole genome shotgun (WGS) entry which is preliminary data.</text>
</comment>
<accession>A0AAP2D6V9</accession>
<feature type="domain" description="DUF4136" evidence="2">
    <location>
        <begin position="23"/>
        <end position="173"/>
    </location>
</feature>
<keyword evidence="1" id="KW-0732">Signal</keyword>
<dbReference type="InterPro" id="IPR025411">
    <property type="entry name" value="DUF4136"/>
</dbReference>
<dbReference type="RefSeq" id="WP_254089712.1">
    <property type="nucleotide sequence ID" value="NZ_JAHESC010000008.1"/>
</dbReference>
<dbReference type="PROSITE" id="PS51257">
    <property type="entry name" value="PROKAR_LIPOPROTEIN"/>
    <property type="match status" value="1"/>
</dbReference>
<reference evidence="3 4" key="1">
    <citation type="submission" date="2021-05" db="EMBL/GenBank/DDBJ databases">
        <title>A Polyphasic approach of four new species of the genus Ohtaekwangia: Ohtaekwangia histidinii sp. nov., Ohtaekwangia cretensis sp. nov., Ohtaekwangia indiensis sp. nov., Ohtaekwangia reichenbachii sp. nov. from diverse environment.</title>
        <authorList>
            <person name="Octaviana S."/>
        </authorList>
    </citation>
    <scope>NUCLEOTIDE SEQUENCE [LARGE SCALE GENOMIC DNA]</scope>
    <source>
        <strain evidence="3 4">PWU37</strain>
    </source>
</reference>
<dbReference type="EMBL" id="JAHESC010000008">
    <property type="protein sequence ID" value="MBT1686476.1"/>
    <property type="molecule type" value="Genomic_DNA"/>
</dbReference>
<sequence>MKYLVSLLPSLLLLACGPSITTYTDHDPAYDVSGFTTFGWSDKTDVEAGKNPLYYNELNDKRIKGAVEKELTSRGYIHSETHPDRLLHYHIVVDDESVLAPEPYGYFYGPYWMRARMHVYAYREGTLIIDMMDPQTKSLVWRSWATATLDMISKDKVDDVIARAVGKMFKGFPRMQQNMPATAEVSRRNAPGD</sequence>
<dbReference type="Proteomes" id="UP001319180">
    <property type="component" value="Unassembled WGS sequence"/>
</dbReference>
<evidence type="ECO:0000256" key="1">
    <source>
        <dbReference type="SAM" id="SignalP"/>
    </source>
</evidence>
<proteinExistence type="predicted"/>
<feature type="chain" id="PRO_5043001333" evidence="1">
    <location>
        <begin position="22"/>
        <end position="193"/>
    </location>
</feature>
<evidence type="ECO:0000313" key="3">
    <source>
        <dbReference type="EMBL" id="MBT1686476.1"/>
    </source>
</evidence>
<organism evidence="3 4">
    <name type="scientific">Dawidia soli</name>
    <dbReference type="NCBI Taxonomy" id="2782352"/>
    <lineage>
        <taxon>Bacteria</taxon>
        <taxon>Pseudomonadati</taxon>
        <taxon>Bacteroidota</taxon>
        <taxon>Cytophagia</taxon>
        <taxon>Cytophagales</taxon>
        <taxon>Chryseotaleaceae</taxon>
        <taxon>Dawidia</taxon>
    </lineage>
</organism>
<evidence type="ECO:0000313" key="4">
    <source>
        <dbReference type="Proteomes" id="UP001319180"/>
    </source>
</evidence>